<evidence type="ECO:0000313" key="5">
    <source>
        <dbReference type="Proteomes" id="UP000177691"/>
    </source>
</evidence>
<dbReference type="Proteomes" id="UP000177691">
    <property type="component" value="Unassembled WGS sequence"/>
</dbReference>
<comment type="caution">
    <text evidence="4">The sequence shown here is derived from an EMBL/GenBank/DDBJ whole genome shotgun (WGS) entry which is preliminary data.</text>
</comment>
<feature type="region of interest" description="Disordered" evidence="2">
    <location>
        <begin position="1"/>
        <end position="43"/>
    </location>
</feature>
<keyword evidence="3" id="KW-0812">Transmembrane</keyword>
<evidence type="ECO:0008006" key="6">
    <source>
        <dbReference type="Google" id="ProtNLM"/>
    </source>
</evidence>
<accession>A0A1F5RWK7</accession>
<keyword evidence="3" id="KW-1133">Transmembrane helix</keyword>
<reference evidence="4 5" key="1">
    <citation type="journal article" date="2016" name="Nat. Commun.">
        <title>Thousands of microbial genomes shed light on interconnected biogeochemical processes in an aquifer system.</title>
        <authorList>
            <person name="Anantharaman K."/>
            <person name="Brown C.T."/>
            <person name="Hug L.A."/>
            <person name="Sharon I."/>
            <person name="Castelle C.J."/>
            <person name="Probst A.J."/>
            <person name="Thomas B.C."/>
            <person name="Singh A."/>
            <person name="Wilkins M.J."/>
            <person name="Karaoz U."/>
            <person name="Brodie E.L."/>
            <person name="Williams K.H."/>
            <person name="Hubbard S.S."/>
            <person name="Banfield J.F."/>
        </authorList>
    </citation>
    <scope>NUCLEOTIDE SEQUENCE [LARGE SCALE GENOMIC DNA]</scope>
</reference>
<evidence type="ECO:0000256" key="2">
    <source>
        <dbReference type="SAM" id="MobiDB-lite"/>
    </source>
</evidence>
<protein>
    <recommendedName>
        <fullName evidence="6">Fimbrial assembly protein</fullName>
    </recommendedName>
</protein>
<dbReference type="EMBL" id="MFFU01000045">
    <property type="protein sequence ID" value="OGF18441.1"/>
    <property type="molecule type" value="Genomic_DNA"/>
</dbReference>
<feature type="transmembrane region" description="Helical" evidence="3">
    <location>
        <begin position="240"/>
        <end position="262"/>
    </location>
</feature>
<evidence type="ECO:0000256" key="3">
    <source>
        <dbReference type="SAM" id="Phobius"/>
    </source>
</evidence>
<evidence type="ECO:0000256" key="1">
    <source>
        <dbReference type="SAM" id="Coils"/>
    </source>
</evidence>
<name>A0A1F5RWK7_9BACT</name>
<proteinExistence type="predicted"/>
<feature type="coiled-coil region" evidence="1">
    <location>
        <begin position="276"/>
        <end position="306"/>
    </location>
</feature>
<keyword evidence="1" id="KW-0175">Coiled coil</keyword>
<evidence type="ECO:0000313" key="4">
    <source>
        <dbReference type="EMBL" id="OGF18441.1"/>
    </source>
</evidence>
<organism evidence="4 5">
    <name type="scientific">Candidatus Falkowbacteria bacterium RIFCSPHIGHO2_02_FULL_45_15</name>
    <dbReference type="NCBI Taxonomy" id="1797987"/>
    <lineage>
        <taxon>Bacteria</taxon>
        <taxon>Candidatus Falkowiibacteriota</taxon>
    </lineage>
</organism>
<sequence>MSTDINFLPPEERPKRKQTVKKEREAVELSHPAAAPGASQTFPAAPKDAVSFARKAASRLFKLFKKSEGADGADFAAVTDAAPLSRSNLNMQAARASLLKHIKGIGGGGNVRAEPKSEGPASEAMSKITKAADGLTAGFNLSSERLNREPAAKEKHPWLSLMQKLKRPAAKKLVRSAPPDETFTAPVSAPPLVVPAASKNEPRLTAELKEEVKSSPDVLRTNLIKGQGLTFFNWRRAAKINAAVIILAVLITGGAWGMLWLLSKQDTLSSPVSQRISAQEAELKRLRAAVAELNRLRQRVVAAKDILNSHVYWTNFFNYLENNTLPGIYYDKFEGELTGEYVLPAKARNFKDFSAQLKVWQEEQSYALSAKTGGAIIKKETQTIGEIKSEQEVISFEVNLKVKPEIFQAKE</sequence>
<dbReference type="AlphaFoldDB" id="A0A1F5RWK7"/>
<keyword evidence="3" id="KW-0472">Membrane</keyword>
<gene>
    <name evidence="4" type="ORF">A3D54_00480</name>
</gene>
<feature type="compositionally biased region" description="Basic and acidic residues" evidence="2">
    <location>
        <begin position="10"/>
        <end position="28"/>
    </location>
</feature>